<dbReference type="InterPro" id="IPR011990">
    <property type="entry name" value="TPR-like_helical_dom_sf"/>
</dbReference>
<protein>
    <submittedName>
        <fullName evidence="3">Phage receptor</fullName>
    </submittedName>
</protein>
<dbReference type="AlphaFoldDB" id="A0A2Z4REC5"/>
<keyword evidence="1" id="KW-0732">Signal</keyword>
<name>A0A2Z4REC5_PSEPU</name>
<dbReference type="InterPro" id="IPR025137">
    <property type="entry name" value="NfrA_C"/>
</dbReference>
<feature type="signal peptide" evidence="1">
    <location>
        <begin position="1"/>
        <end position="25"/>
    </location>
</feature>
<dbReference type="RefSeq" id="WP_110963254.1">
    <property type="nucleotide sequence ID" value="NZ_CP029693.1"/>
</dbReference>
<dbReference type="OrthoDB" id="7312176at2"/>
<feature type="domain" description="Bacteriophage N4 adsorption protein A C-terminal" evidence="2">
    <location>
        <begin position="915"/>
        <end position="1052"/>
    </location>
</feature>
<organism evidence="3 4">
    <name type="scientific">Pseudomonas putida</name>
    <name type="common">Arthrobacter siderocapsulatus</name>
    <dbReference type="NCBI Taxonomy" id="303"/>
    <lineage>
        <taxon>Bacteria</taxon>
        <taxon>Pseudomonadati</taxon>
        <taxon>Pseudomonadota</taxon>
        <taxon>Gammaproteobacteria</taxon>
        <taxon>Pseudomonadales</taxon>
        <taxon>Pseudomonadaceae</taxon>
        <taxon>Pseudomonas</taxon>
    </lineage>
</organism>
<gene>
    <name evidence="3" type="ORF">DKY63_06010</name>
</gene>
<dbReference type="Pfam" id="PF13283">
    <property type="entry name" value="NfrA_C"/>
    <property type="match status" value="1"/>
</dbReference>
<evidence type="ECO:0000313" key="4">
    <source>
        <dbReference type="Proteomes" id="UP000250299"/>
    </source>
</evidence>
<evidence type="ECO:0000313" key="3">
    <source>
        <dbReference type="EMBL" id="AWY39480.1"/>
    </source>
</evidence>
<evidence type="ECO:0000256" key="1">
    <source>
        <dbReference type="SAM" id="SignalP"/>
    </source>
</evidence>
<reference evidence="3 4" key="1">
    <citation type="submission" date="2018-05" db="EMBL/GenBank/DDBJ databases">
        <title>Whole genome sequence of Pseudomonas putida JBC17.</title>
        <authorList>
            <person name="Lee Y.H."/>
            <person name="David K."/>
        </authorList>
    </citation>
    <scope>NUCLEOTIDE SEQUENCE [LARGE SCALE GENOMIC DNA]</scope>
    <source>
        <strain evidence="3 4">JBC17</strain>
    </source>
</reference>
<keyword evidence="3" id="KW-0675">Receptor</keyword>
<dbReference type="EMBL" id="CP029693">
    <property type="protein sequence ID" value="AWY39480.1"/>
    <property type="molecule type" value="Genomic_DNA"/>
</dbReference>
<dbReference type="Gene3D" id="1.25.40.10">
    <property type="entry name" value="Tetratricopeptide repeat domain"/>
    <property type="match status" value="2"/>
</dbReference>
<evidence type="ECO:0000259" key="2">
    <source>
        <dbReference type="Pfam" id="PF13283"/>
    </source>
</evidence>
<dbReference type="SUPFAM" id="SSF48452">
    <property type="entry name" value="TPR-like"/>
    <property type="match status" value="3"/>
</dbReference>
<sequence>MKSGHRHALLLGSLLLSLSATWVRAEPLSDFEQFRSFPYMDRSYREAKKGNWAEVERLMRHLLEKVPKNDEARALLVEALAKQRRYKDAVQALPDNPQNSDALLNLRLTWIEQDPPGSSQVEQWIASSNLNQRIRLWQAYSLSLAKFGGAQRAHDWLAQLPPKGDTKILQMARANWSEQLRDWDGTIKELAPLAANKQLDAKGWERLANAYVQRLDEQPLQHLLQQAPSPEAARKVRLAMVDRAIAMGHQQQAQRWMQSLPPADLADPAQSQRLWELARQTGDTPTVQRLSNQLQRPCLETVDWLSRRDPQAALSQLQGCKPDEDPQTWLILAERLHATELLQGTRLPEPWDSRRQAQLVDVWQAEGRSDKVMAWLASQPQTADVVKRRAELVQALGRNSQAQSLWEQHYRQTGNLRSLDQATYLALNAGQREHAQKLLESAYDRHNGKLPAPLLQRLATLYASSLLSQKLTPAQQQRMVSLINRVDPATRGQLLAQLAENGQCDAVRQALGDHPQSAGDYRALGRCAMPDRPGEAVVYYGTAEKLGDRDSRLPLAYALEAAGDSPGALAIWRSIPASQLSDNARLTASRSALNAGDPETAERYWQQSRSRGANEWALGAAIADARGDHALALQRQRSALQQSPDAGHYYAASVTAQKAGDLPQSTAWLAEAVRREPDNPRYRADYGMRLAGSETREERARAIPYLQSATRDFPEDYRLGETLALRYDETENSAAAREELRRVIDLEQNPVAADDEDGSMEARRYRQRRAHETLSRRDTRTIASTWSPAGVSTNDFLLPDDTTGSRRRSSSQNVQLAMWDHALGDEPSRAGSTLSAYGRVLLGGVGRYNYAESLGTGMGLRYKPWGTANINFYGEIYKQSQFDDDDSHRLSLGQMLIPEKLADQVENHRKDGHTTTDYLLRSTASFFDQGRFRNDWRVDESDWEERFLYLDAAWWTKAGDHQWLSRFQQGHAWKLPFNSAQTVMPYGFLEFASQDPSNDWRQDLRTGIGLRWQWWFDDDIYNAYRAHLTVRTEYQQWLGGNLYEGGNGVLLGVEMNF</sequence>
<dbReference type="Proteomes" id="UP000250299">
    <property type="component" value="Chromosome"/>
</dbReference>
<proteinExistence type="predicted"/>
<feature type="chain" id="PRO_5016232792" evidence="1">
    <location>
        <begin position="26"/>
        <end position="1057"/>
    </location>
</feature>
<accession>A0A2Z4REC5</accession>